<protein>
    <submittedName>
        <fullName evidence="1">Uncharacterized protein</fullName>
    </submittedName>
</protein>
<accession>A0A1R3I4M3</accession>
<sequence length="43" mass="5099">MGNHPQGVYSQNSNHQRPFYKFRMFHLAHPTSTKQQHAICHHV</sequence>
<proteinExistence type="predicted"/>
<comment type="caution">
    <text evidence="1">The sequence shown here is derived from an EMBL/GenBank/DDBJ whole genome shotgun (WGS) entry which is preliminary data.</text>
</comment>
<dbReference type="Proteomes" id="UP000187203">
    <property type="component" value="Unassembled WGS sequence"/>
</dbReference>
<name>A0A1R3I4M3_9ROSI</name>
<organism evidence="1 2">
    <name type="scientific">Corchorus olitorius</name>
    <dbReference type="NCBI Taxonomy" id="93759"/>
    <lineage>
        <taxon>Eukaryota</taxon>
        <taxon>Viridiplantae</taxon>
        <taxon>Streptophyta</taxon>
        <taxon>Embryophyta</taxon>
        <taxon>Tracheophyta</taxon>
        <taxon>Spermatophyta</taxon>
        <taxon>Magnoliopsida</taxon>
        <taxon>eudicotyledons</taxon>
        <taxon>Gunneridae</taxon>
        <taxon>Pentapetalae</taxon>
        <taxon>rosids</taxon>
        <taxon>malvids</taxon>
        <taxon>Malvales</taxon>
        <taxon>Malvaceae</taxon>
        <taxon>Grewioideae</taxon>
        <taxon>Apeibeae</taxon>
        <taxon>Corchorus</taxon>
    </lineage>
</organism>
<dbReference type="EMBL" id="AWUE01018918">
    <property type="protein sequence ID" value="OMO77527.1"/>
    <property type="molecule type" value="Genomic_DNA"/>
</dbReference>
<evidence type="ECO:0000313" key="2">
    <source>
        <dbReference type="Proteomes" id="UP000187203"/>
    </source>
</evidence>
<evidence type="ECO:0000313" key="1">
    <source>
        <dbReference type="EMBL" id="OMO77527.1"/>
    </source>
</evidence>
<dbReference type="AlphaFoldDB" id="A0A1R3I4M3"/>
<gene>
    <name evidence="1" type="ORF">COLO4_25114</name>
</gene>
<reference evidence="2" key="1">
    <citation type="submission" date="2013-09" db="EMBL/GenBank/DDBJ databases">
        <title>Corchorus olitorius genome sequencing.</title>
        <authorList>
            <person name="Alam M."/>
            <person name="Haque M.S."/>
            <person name="Islam M.S."/>
            <person name="Emdad E.M."/>
            <person name="Islam M.M."/>
            <person name="Ahmed B."/>
            <person name="Halim A."/>
            <person name="Hossen Q.M.M."/>
            <person name="Hossain M.Z."/>
            <person name="Ahmed R."/>
            <person name="Khan M.M."/>
            <person name="Islam R."/>
            <person name="Rashid M.M."/>
            <person name="Khan S.A."/>
            <person name="Rahman M.S."/>
            <person name="Alam M."/>
            <person name="Yahiya A.S."/>
            <person name="Khan M.S."/>
            <person name="Azam M.S."/>
            <person name="Haque T."/>
            <person name="Lashkar M.Z.H."/>
            <person name="Akhand A.I."/>
            <person name="Morshed G."/>
            <person name="Roy S."/>
            <person name="Uddin K.S."/>
            <person name="Rabeya T."/>
            <person name="Hossain A.S."/>
            <person name="Chowdhury A."/>
            <person name="Snigdha A.R."/>
            <person name="Mortoza M.S."/>
            <person name="Matin S.A."/>
            <person name="Hoque S.M.E."/>
            <person name="Islam M.K."/>
            <person name="Roy D.K."/>
            <person name="Haider R."/>
            <person name="Moosa M.M."/>
            <person name="Elias S.M."/>
            <person name="Hasan A.M."/>
            <person name="Jahan S."/>
            <person name="Shafiuddin M."/>
            <person name="Mahmood N."/>
            <person name="Shommy N.S."/>
        </authorList>
    </citation>
    <scope>NUCLEOTIDE SEQUENCE [LARGE SCALE GENOMIC DNA]</scope>
    <source>
        <strain evidence="2">cv. O-4</strain>
    </source>
</reference>
<keyword evidence="2" id="KW-1185">Reference proteome</keyword>